<dbReference type="InterPro" id="IPR018740">
    <property type="entry name" value="DUF2282_membr"/>
</dbReference>
<evidence type="ECO:0008006" key="4">
    <source>
        <dbReference type="Google" id="ProtNLM"/>
    </source>
</evidence>
<accession>A0A1F6UGI4</accession>
<dbReference type="EMBL" id="MFSV01000187">
    <property type="protein sequence ID" value="OGI56500.1"/>
    <property type="molecule type" value="Genomic_DNA"/>
</dbReference>
<organism evidence="2 3">
    <name type="scientific">Candidatus Muproteobacteria bacterium RBG_19FT_COMBO_61_10</name>
    <dbReference type="NCBI Taxonomy" id="1817761"/>
    <lineage>
        <taxon>Bacteria</taxon>
        <taxon>Pseudomonadati</taxon>
        <taxon>Pseudomonadota</taxon>
        <taxon>Candidatus Muproteobacteria</taxon>
    </lineage>
</organism>
<proteinExistence type="predicted"/>
<dbReference type="Pfam" id="PF10048">
    <property type="entry name" value="DUF2282"/>
    <property type="match status" value="1"/>
</dbReference>
<keyword evidence="1" id="KW-0732">Signal</keyword>
<reference evidence="2 3" key="1">
    <citation type="journal article" date="2016" name="Nat. Commun.">
        <title>Thousands of microbial genomes shed light on interconnected biogeochemical processes in an aquifer system.</title>
        <authorList>
            <person name="Anantharaman K."/>
            <person name="Brown C.T."/>
            <person name="Hug L.A."/>
            <person name="Sharon I."/>
            <person name="Castelle C.J."/>
            <person name="Probst A.J."/>
            <person name="Thomas B.C."/>
            <person name="Singh A."/>
            <person name="Wilkins M.J."/>
            <person name="Karaoz U."/>
            <person name="Brodie E.L."/>
            <person name="Williams K.H."/>
            <person name="Hubbard S.S."/>
            <person name="Banfield J.F."/>
        </authorList>
    </citation>
    <scope>NUCLEOTIDE SEQUENCE [LARGE SCALE GENOMIC DNA]</scope>
</reference>
<gene>
    <name evidence="2" type="ORF">A2V58_03470</name>
</gene>
<evidence type="ECO:0000313" key="2">
    <source>
        <dbReference type="EMBL" id="OGI56500.1"/>
    </source>
</evidence>
<name>A0A1F6UGI4_9PROT</name>
<feature type="signal peptide" evidence="1">
    <location>
        <begin position="1"/>
        <end position="29"/>
    </location>
</feature>
<evidence type="ECO:0000313" key="3">
    <source>
        <dbReference type="Proteomes" id="UP000177950"/>
    </source>
</evidence>
<protein>
    <recommendedName>
        <fullName evidence="4">Signal peptidase</fullName>
    </recommendedName>
</protein>
<evidence type="ECO:0000256" key="1">
    <source>
        <dbReference type="SAM" id="SignalP"/>
    </source>
</evidence>
<dbReference type="Proteomes" id="UP000177950">
    <property type="component" value="Unassembled WGS sequence"/>
</dbReference>
<feature type="chain" id="PRO_5009527009" description="Signal peptidase" evidence="1">
    <location>
        <begin position="30"/>
        <end position="89"/>
    </location>
</feature>
<comment type="caution">
    <text evidence="2">The sequence shown here is derived from an EMBL/GenBank/DDBJ whole genome shotgun (WGS) entry which is preliminary data.</text>
</comment>
<sequence>MTRRNAIVSTAIGSLFSLGALTLGANAIAADAPKMEKCAGIVKAGKNDCQTSSSACAGTAKKDAQKDAWIYVPQGTCDKIVGGIVLSKK</sequence>
<dbReference type="AlphaFoldDB" id="A0A1F6UGI4"/>